<dbReference type="SMART" id="SM00333">
    <property type="entry name" value="TUDOR"/>
    <property type="match status" value="5"/>
</dbReference>
<feature type="domain" description="Tudor" evidence="1">
    <location>
        <begin position="773"/>
        <end position="830"/>
    </location>
</feature>
<dbReference type="PANTHER" id="PTHR16442">
    <property type="entry name" value="RING FINGER PROTEIN 17"/>
    <property type="match status" value="1"/>
</dbReference>
<evidence type="ECO:0000259" key="1">
    <source>
        <dbReference type="PROSITE" id="PS50304"/>
    </source>
</evidence>
<reference evidence="2" key="3">
    <citation type="submission" date="2025-09" db="UniProtKB">
        <authorList>
            <consortium name="Ensembl"/>
        </authorList>
    </citation>
    <scope>IDENTIFICATION</scope>
</reference>
<dbReference type="SUPFAM" id="SSF63748">
    <property type="entry name" value="Tudor/PWWP/MBT"/>
    <property type="match status" value="5"/>
</dbReference>
<protein>
    <submittedName>
        <fullName evidence="2">Ring finger protein 17</fullName>
    </submittedName>
</protein>
<organism evidence="2 3">
    <name type="scientific">Scleropages formosus</name>
    <name type="common">Asian bonytongue</name>
    <name type="synonym">Osteoglossum formosum</name>
    <dbReference type="NCBI Taxonomy" id="113540"/>
    <lineage>
        <taxon>Eukaryota</taxon>
        <taxon>Metazoa</taxon>
        <taxon>Chordata</taxon>
        <taxon>Craniata</taxon>
        <taxon>Vertebrata</taxon>
        <taxon>Euteleostomi</taxon>
        <taxon>Actinopterygii</taxon>
        <taxon>Neopterygii</taxon>
        <taxon>Teleostei</taxon>
        <taxon>Osteoglossocephala</taxon>
        <taxon>Osteoglossomorpha</taxon>
        <taxon>Osteoglossiformes</taxon>
        <taxon>Osteoglossidae</taxon>
        <taxon>Scleropages</taxon>
    </lineage>
</organism>
<dbReference type="OrthoDB" id="5800423at2759"/>
<evidence type="ECO:0000313" key="2">
    <source>
        <dbReference type="Ensembl" id="ENSSFOP00015036206.2"/>
    </source>
</evidence>
<reference evidence="2 3" key="1">
    <citation type="submission" date="2019-04" db="EMBL/GenBank/DDBJ databases">
        <authorList>
            <consortium name="Wellcome Sanger Institute Data Sharing"/>
        </authorList>
    </citation>
    <scope>NUCLEOTIDE SEQUENCE [LARGE SCALE GENOMIC DNA]</scope>
</reference>
<dbReference type="Gene3D" id="2.40.50.90">
    <property type="match status" value="3"/>
</dbReference>
<dbReference type="InterPro" id="IPR002999">
    <property type="entry name" value="Tudor"/>
</dbReference>
<evidence type="ECO:0000313" key="3">
    <source>
        <dbReference type="Proteomes" id="UP000694397"/>
    </source>
</evidence>
<sequence length="1096" mass="123700">VCVCVCVCVCVKIMFGMGIFKKVSQVNIIYWGRMNWELSICIQKIIQNDRMFKIEPDLFSKGTMIFVKWKENTWCRAVLKEVFQRGLEKPVMRCPASTVSSVEVYFLDYGFSKQLSFSFHEDLNEDPIHQLNQCLRKVDLAAEFELSCWAPQAVRCSLKDIVPANLVDGWSPESCAEFQRVVGTKVVEMQVFGEESDVLLVDLKKAPMDESLCDMPVSLREYLVFMELARFRSPVSWNSNMVSCGKRPTQFHLPILPVVGMAISAVVCHANTPSDFYIWLVDSTELKFLNTELQKYYTEFGPLGQDLEVCCPVLEQACVAQYDDNHWYRAQVIGLPSARQVEVKYVDYGDTKTLSVKDIRKIKDEFLALPPMAIHCCLVDLEPLEVTWSQECKKRFQNIVGQKLWIVVTDGPQLLPVRLFDMSSTSGRSCNIGDLLVENGLASYKVTSGNEAKYTESAVWDPPLESHLEGESTQWFAHKDVKPSVHMDLRTALQLPNSMKDLRVRVTHVTSPQSIFVQLQQMDFSLKRVCEMLKEEYSESEAAQVEWKPKMYCAAYINGVWERGEVCSVSSSTTVEVLRCDFGSKVKLHPDNLRLLQPHLVGYLVLECSLAEIRPAGGSSTWTATACDFISSRLSGASAVITWPVPVVLWCSSGAGQDVNIADVLFSKGLALKDKNALTLKMLEEAVLQVENLQEEQVSWKPKCCTNFPEKVKKKPYLPPELPQCGLMQVIITAVGEDGVIYAMTRQAEQQFEQLQDGFRHHIKTLPRYNSYSWKSGLGCAIMGSDMFWYRGEVLEVIGVHAKVRYVDQGLVENIPVCHVYPTVLCEDVPQLCIPCQLHSLIPVGGACQSDSLDFLKELLHMRHVNMLIMELPVDPWGNVTVRINLDGMDLNRIMIHHQHAVVDSTVSVKQVRLEGQRKGNVLPDVDNLDSGENLEESLKHVNEAVDTLLPLTDFAIGRACLAKYSDGKYYRAELLSIEGYNPTQVLVRHVDYGSDDVVPTYSMRQIPPYLLKFPCKAIKVKVAGFKAPLVNMEKERILYRPEWSIKAMLEMIDAVHGNITASVVSTEPEMTVLLYNERGVLVHRALVEKGLADED</sequence>
<reference evidence="2" key="2">
    <citation type="submission" date="2025-08" db="UniProtKB">
        <authorList>
            <consortium name="Ensembl"/>
        </authorList>
    </citation>
    <scope>IDENTIFICATION</scope>
</reference>
<gene>
    <name evidence="2" type="primary">rnf17</name>
</gene>
<keyword evidence="3" id="KW-1185">Reference proteome</keyword>
<dbReference type="InterPro" id="IPR035437">
    <property type="entry name" value="SNase_OB-fold_sf"/>
</dbReference>
<dbReference type="PROSITE" id="PS50304">
    <property type="entry name" value="TUDOR"/>
    <property type="match status" value="3"/>
</dbReference>
<dbReference type="Proteomes" id="UP000694397">
    <property type="component" value="Chromosome 1"/>
</dbReference>
<accession>A0A8C9SN89</accession>
<dbReference type="PANTHER" id="PTHR16442:SF1">
    <property type="entry name" value="RING FINGER PROTEIN 17"/>
    <property type="match status" value="1"/>
</dbReference>
<name>A0A8C9SN89_SCLFO</name>
<dbReference type="Ensembl" id="ENSSFOT00015036598.2">
    <property type="protein sequence ID" value="ENSSFOP00015036206.2"/>
    <property type="gene ID" value="ENSSFOG00015023037.2"/>
</dbReference>
<dbReference type="GeneTree" id="ENSGT00940000157559"/>
<feature type="domain" description="Tudor" evidence="1">
    <location>
        <begin position="954"/>
        <end position="1014"/>
    </location>
</feature>
<dbReference type="Gene3D" id="2.30.30.140">
    <property type="match status" value="4"/>
</dbReference>
<feature type="domain" description="Tudor" evidence="1">
    <location>
        <begin position="311"/>
        <end position="369"/>
    </location>
</feature>
<proteinExistence type="predicted"/>
<dbReference type="AlphaFoldDB" id="A0A8C9SN89"/>
<dbReference type="Pfam" id="PF00567">
    <property type="entry name" value="TUDOR"/>
    <property type="match status" value="4"/>
</dbReference>